<dbReference type="GO" id="GO:0055129">
    <property type="term" value="P:L-proline biosynthetic process"/>
    <property type="evidence" value="ECO:0007669"/>
    <property type="project" value="TreeGrafter"/>
</dbReference>
<evidence type="ECO:0000256" key="1">
    <source>
        <dbReference type="ARBA" id="ARBA00005525"/>
    </source>
</evidence>
<dbReference type="GO" id="GO:0004735">
    <property type="term" value="F:pyrroline-5-carboxylate reductase activity"/>
    <property type="evidence" value="ECO:0007669"/>
    <property type="project" value="TreeGrafter"/>
</dbReference>
<dbReference type="OMA" id="MGVYFNF"/>
<protein>
    <recommendedName>
        <fullName evidence="2">Pyrroline-5-carboxylate reductase catalytic N-terminal domain-containing protein</fullName>
    </recommendedName>
</protein>
<organism evidence="3 4">
    <name type="scientific">Pseudocohnilembus persalinus</name>
    <name type="common">Ciliate</name>
    <dbReference type="NCBI Taxonomy" id="266149"/>
    <lineage>
        <taxon>Eukaryota</taxon>
        <taxon>Sar</taxon>
        <taxon>Alveolata</taxon>
        <taxon>Ciliophora</taxon>
        <taxon>Intramacronucleata</taxon>
        <taxon>Oligohymenophorea</taxon>
        <taxon>Scuticociliatia</taxon>
        <taxon>Philasterida</taxon>
        <taxon>Pseudocohnilembidae</taxon>
        <taxon>Pseudocohnilembus</taxon>
    </lineage>
</organism>
<dbReference type="InterPro" id="IPR028939">
    <property type="entry name" value="P5C_Rdtase_cat_N"/>
</dbReference>
<reference evidence="3 4" key="1">
    <citation type="journal article" date="2015" name="Sci. Rep.">
        <title>Genome of the facultative scuticociliatosis pathogen Pseudocohnilembus persalinus provides insight into its virulence through horizontal gene transfer.</title>
        <authorList>
            <person name="Xiong J."/>
            <person name="Wang G."/>
            <person name="Cheng J."/>
            <person name="Tian M."/>
            <person name="Pan X."/>
            <person name="Warren A."/>
            <person name="Jiang C."/>
            <person name="Yuan D."/>
            <person name="Miao W."/>
        </authorList>
    </citation>
    <scope>NUCLEOTIDE SEQUENCE [LARGE SCALE GENOMIC DNA]</scope>
    <source>
        <strain evidence="3">36N120E</strain>
    </source>
</reference>
<feature type="domain" description="Pyrroline-5-carboxylate reductase catalytic N-terminal" evidence="2">
    <location>
        <begin position="12"/>
        <end position="106"/>
    </location>
</feature>
<comment type="caution">
    <text evidence="3">The sequence shown here is derived from an EMBL/GenBank/DDBJ whole genome shotgun (WGS) entry which is preliminary data.</text>
</comment>
<dbReference type="SUPFAM" id="SSF51735">
    <property type="entry name" value="NAD(P)-binding Rossmann-fold domains"/>
    <property type="match status" value="1"/>
</dbReference>
<dbReference type="EMBL" id="LDAU01000104">
    <property type="protein sequence ID" value="KRX05792.1"/>
    <property type="molecule type" value="Genomic_DNA"/>
</dbReference>
<dbReference type="Gene3D" id="3.40.50.720">
    <property type="entry name" value="NAD(P)-binding Rossmann-like Domain"/>
    <property type="match status" value="1"/>
</dbReference>
<evidence type="ECO:0000313" key="4">
    <source>
        <dbReference type="Proteomes" id="UP000054937"/>
    </source>
</evidence>
<dbReference type="OrthoDB" id="10263291at2759"/>
<name>A0A0V0QUZ2_PSEPJ</name>
<dbReference type="Pfam" id="PF03807">
    <property type="entry name" value="F420_oxidored"/>
    <property type="match status" value="1"/>
</dbReference>
<dbReference type="InterPro" id="IPR036291">
    <property type="entry name" value="NAD(P)-bd_dom_sf"/>
</dbReference>
<comment type="similarity">
    <text evidence="1">Belongs to the pyrroline-5-carboxylate reductase family.</text>
</comment>
<proteinExistence type="inferred from homology"/>
<dbReference type="Proteomes" id="UP000054937">
    <property type="component" value="Unassembled WGS sequence"/>
</dbReference>
<evidence type="ECO:0000259" key="2">
    <source>
        <dbReference type="Pfam" id="PF03807"/>
    </source>
</evidence>
<dbReference type="PANTHER" id="PTHR11645:SF13">
    <property type="entry name" value="PYRROLINE-5-CARBOXYLATE REDUCTASE CATALYTIC N-TERMINAL DOMAIN-CONTAINING PROTEIN"/>
    <property type="match status" value="1"/>
</dbReference>
<dbReference type="AlphaFoldDB" id="A0A0V0QUZ2"/>
<dbReference type="InParanoid" id="A0A0V0QUZ2"/>
<evidence type="ECO:0000313" key="3">
    <source>
        <dbReference type="EMBL" id="KRX05792.1"/>
    </source>
</evidence>
<dbReference type="PANTHER" id="PTHR11645">
    <property type="entry name" value="PYRROLINE-5-CARBOXYLATE REDUCTASE"/>
    <property type="match status" value="1"/>
</dbReference>
<accession>A0A0V0QUZ2</accession>
<gene>
    <name evidence="3" type="ORF">PPERSA_02324</name>
</gene>
<sequence length="321" mass="36785">MQEFQDYRDVTLGFVGVGTINKSMIQGLCNPDVGDKRAKKIIISPRNKENAEQLASEFPDILKIAKTNQEVVDKADWVIVGLRVDMIEKIVSELKFKDNQLIVNLAAMPNEKFQSCVDNKTCTIVRSCPLPSMALNVGAPLIQPHNESVVNLFSTVGNPFVVSSNHEMYSMQGLACLMGPQYGIMNAVYEWLVEQDIEKEVAKQYTVEMYNSIIIDALEKVKHGNMDFKDMINEQSKGGLNEANHQFMERQHVYDQFKTTLENTYNKMNKNKQKQQQQTVNVLNTNQTQQQKQFKPKIQSQPEMNSAFFKFSKISKYFFRK</sequence>
<keyword evidence="4" id="KW-1185">Reference proteome</keyword>